<proteinExistence type="predicted"/>
<keyword evidence="1" id="KW-0472">Membrane</keyword>
<dbReference type="EMBL" id="KI517385">
    <property type="protein sequence ID" value="ESQ51804.1"/>
    <property type="molecule type" value="Genomic_DNA"/>
</dbReference>
<keyword evidence="3" id="KW-1185">Reference proteome</keyword>
<dbReference type="KEGG" id="eus:EUTSA_v10017482mg"/>
<dbReference type="AlphaFoldDB" id="V4M697"/>
<feature type="transmembrane region" description="Helical" evidence="1">
    <location>
        <begin position="52"/>
        <end position="73"/>
    </location>
</feature>
<dbReference type="Proteomes" id="UP000030689">
    <property type="component" value="Unassembled WGS sequence"/>
</dbReference>
<evidence type="ECO:0000313" key="2">
    <source>
        <dbReference type="EMBL" id="ESQ51804.1"/>
    </source>
</evidence>
<sequence length="88" mass="9847">MAPVETKSKGDGFLKGWLVSFFLFFVGLRLHVTGLAYFLVNYRTGSVIMCSNNDFCFLFLILNAVLRLCVAVVSSTPASDFRGIPWFI</sequence>
<protein>
    <submittedName>
        <fullName evidence="2">Uncharacterized protein</fullName>
    </submittedName>
</protein>
<dbReference type="Gramene" id="ESQ51804">
    <property type="protein sequence ID" value="ESQ51804"/>
    <property type="gene ID" value="EUTSA_v10017482mg"/>
</dbReference>
<gene>
    <name evidence="2" type="ORF">EUTSA_v10017482mg</name>
</gene>
<accession>V4M697</accession>
<name>V4M697_EUTSA</name>
<evidence type="ECO:0000313" key="3">
    <source>
        <dbReference type="Proteomes" id="UP000030689"/>
    </source>
</evidence>
<organism evidence="2 3">
    <name type="scientific">Eutrema salsugineum</name>
    <name type="common">Saltwater cress</name>
    <name type="synonym">Sisymbrium salsugineum</name>
    <dbReference type="NCBI Taxonomy" id="72664"/>
    <lineage>
        <taxon>Eukaryota</taxon>
        <taxon>Viridiplantae</taxon>
        <taxon>Streptophyta</taxon>
        <taxon>Embryophyta</taxon>
        <taxon>Tracheophyta</taxon>
        <taxon>Spermatophyta</taxon>
        <taxon>Magnoliopsida</taxon>
        <taxon>eudicotyledons</taxon>
        <taxon>Gunneridae</taxon>
        <taxon>Pentapetalae</taxon>
        <taxon>rosids</taxon>
        <taxon>malvids</taxon>
        <taxon>Brassicales</taxon>
        <taxon>Brassicaceae</taxon>
        <taxon>Eutremeae</taxon>
        <taxon>Eutrema</taxon>
    </lineage>
</organism>
<reference evidence="2 3" key="1">
    <citation type="journal article" date="2013" name="Front. Plant Sci.">
        <title>The Reference Genome of the Halophytic Plant Eutrema salsugineum.</title>
        <authorList>
            <person name="Yang R."/>
            <person name="Jarvis D.E."/>
            <person name="Chen H."/>
            <person name="Beilstein M.A."/>
            <person name="Grimwood J."/>
            <person name="Jenkins J."/>
            <person name="Shu S."/>
            <person name="Prochnik S."/>
            <person name="Xin M."/>
            <person name="Ma C."/>
            <person name="Schmutz J."/>
            <person name="Wing R.A."/>
            <person name="Mitchell-Olds T."/>
            <person name="Schumaker K.S."/>
            <person name="Wang X."/>
        </authorList>
    </citation>
    <scope>NUCLEOTIDE SEQUENCE [LARGE SCALE GENOMIC DNA]</scope>
</reference>
<evidence type="ECO:0000256" key="1">
    <source>
        <dbReference type="SAM" id="Phobius"/>
    </source>
</evidence>
<keyword evidence="1" id="KW-1133">Transmembrane helix</keyword>
<keyword evidence="1" id="KW-0812">Transmembrane</keyword>
<feature type="transmembrane region" description="Helical" evidence="1">
    <location>
        <begin position="17"/>
        <end position="40"/>
    </location>
</feature>